<evidence type="ECO:0000313" key="10">
    <source>
        <dbReference type="EMBL" id="JAB62253.1"/>
    </source>
</evidence>
<accession>V5GPP6</accession>
<dbReference type="Pfam" id="PF17917">
    <property type="entry name" value="RT_RNaseH"/>
    <property type="match status" value="1"/>
</dbReference>
<dbReference type="GO" id="GO:0004519">
    <property type="term" value="F:endonuclease activity"/>
    <property type="evidence" value="ECO:0007669"/>
    <property type="project" value="UniProtKB-KW"/>
</dbReference>
<name>V5GPP6_ANOGL</name>
<dbReference type="InterPro" id="IPR041373">
    <property type="entry name" value="RT_RNaseH"/>
</dbReference>
<dbReference type="InterPro" id="IPR043502">
    <property type="entry name" value="DNA/RNA_pol_sf"/>
</dbReference>
<keyword evidence="2" id="KW-0808">Transferase</keyword>
<feature type="domain" description="Integrase zinc-binding" evidence="9">
    <location>
        <begin position="179"/>
        <end position="233"/>
    </location>
</feature>
<dbReference type="InterPro" id="IPR041588">
    <property type="entry name" value="Integrase_H2C2"/>
</dbReference>
<dbReference type="PANTHER" id="PTHR37984:SF5">
    <property type="entry name" value="PROTEIN NYNRIN-LIKE"/>
    <property type="match status" value="1"/>
</dbReference>
<evidence type="ECO:0000259" key="9">
    <source>
        <dbReference type="Pfam" id="PF17921"/>
    </source>
</evidence>
<evidence type="ECO:0000256" key="6">
    <source>
        <dbReference type="ARBA" id="ARBA00022801"/>
    </source>
</evidence>
<evidence type="ECO:0000256" key="5">
    <source>
        <dbReference type="ARBA" id="ARBA00022759"/>
    </source>
</evidence>
<sequence length="239" mass="28444">KFRFAAVLIQEGKDCEVPISFISRVTRKHEKNYSVSELELASIIFSINKLRFYLLGKKFFIETDNRALTSILKHKYRNSRIHRWALLLQKYDFEILYIPGPTNTVADALTRMDDTDRTDLSERKVRMNLNTLLDEDGPFSLTELKRDQNKLTLEQKSKLILKHDVYIKIIQDMELYIVTEDLARRILWAIHDKFGHIGIDKTWQIFRENYFCKQDRQIAKRELMTCDLCQRGKEKNNHN</sequence>
<feature type="non-terminal residue" evidence="10">
    <location>
        <position position="1"/>
    </location>
</feature>
<dbReference type="InterPro" id="IPR050951">
    <property type="entry name" value="Retrovirus_Pol_polyprotein"/>
</dbReference>
<dbReference type="SUPFAM" id="SSF56672">
    <property type="entry name" value="DNA/RNA polymerases"/>
    <property type="match status" value="1"/>
</dbReference>
<feature type="domain" description="Reverse transcriptase RNase H-like" evidence="8">
    <location>
        <begin position="4"/>
        <end position="91"/>
    </location>
</feature>
<evidence type="ECO:0000256" key="7">
    <source>
        <dbReference type="ARBA" id="ARBA00022918"/>
    </source>
</evidence>
<dbReference type="EC" id="2.7.7.49" evidence="1"/>
<keyword evidence="6" id="KW-0378">Hydrolase</keyword>
<evidence type="ECO:0000256" key="1">
    <source>
        <dbReference type="ARBA" id="ARBA00012493"/>
    </source>
</evidence>
<dbReference type="GO" id="GO:0016787">
    <property type="term" value="F:hydrolase activity"/>
    <property type="evidence" value="ECO:0007669"/>
    <property type="project" value="UniProtKB-KW"/>
</dbReference>
<feature type="non-terminal residue" evidence="10">
    <location>
        <position position="239"/>
    </location>
</feature>
<dbReference type="GO" id="GO:0003964">
    <property type="term" value="F:RNA-directed DNA polymerase activity"/>
    <property type="evidence" value="ECO:0007669"/>
    <property type="project" value="UniProtKB-KW"/>
</dbReference>
<evidence type="ECO:0000256" key="3">
    <source>
        <dbReference type="ARBA" id="ARBA00022695"/>
    </source>
</evidence>
<proteinExistence type="predicted"/>
<dbReference type="Pfam" id="PF17921">
    <property type="entry name" value="Integrase_H2C2"/>
    <property type="match status" value="1"/>
</dbReference>
<reference evidence="10" key="1">
    <citation type="submission" date="2013-07" db="EMBL/GenBank/DDBJ databases">
        <title>Midgut Transcriptome Profiling of Anoplphora glabripennis, a Lignocellulose Degrading, Wood-Boring Cerambycid.</title>
        <authorList>
            <person name="Scully E.D."/>
            <person name="Hoover K."/>
            <person name="Carlson J.E."/>
            <person name="Tien M."/>
            <person name="Geib S.M."/>
        </authorList>
    </citation>
    <scope>NUCLEOTIDE SEQUENCE</scope>
</reference>
<dbReference type="EMBL" id="GALX01006213">
    <property type="protein sequence ID" value="JAB62253.1"/>
    <property type="molecule type" value="Transcribed_RNA"/>
</dbReference>
<dbReference type="CDD" id="cd09274">
    <property type="entry name" value="RNase_HI_RT_Ty3"/>
    <property type="match status" value="1"/>
</dbReference>
<evidence type="ECO:0000256" key="2">
    <source>
        <dbReference type="ARBA" id="ARBA00022679"/>
    </source>
</evidence>
<keyword evidence="5" id="KW-0255">Endonuclease</keyword>
<evidence type="ECO:0000256" key="4">
    <source>
        <dbReference type="ARBA" id="ARBA00022722"/>
    </source>
</evidence>
<dbReference type="AlphaFoldDB" id="V5GPP6"/>
<dbReference type="PANTHER" id="PTHR37984">
    <property type="entry name" value="PROTEIN CBG26694"/>
    <property type="match status" value="1"/>
</dbReference>
<evidence type="ECO:0000259" key="8">
    <source>
        <dbReference type="Pfam" id="PF17917"/>
    </source>
</evidence>
<protein>
    <recommendedName>
        <fullName evidence="1">RNA-directed DNA polymerase</fullName>
        <ecNumber evidence="1">2.7.7.49</ecNumber>
    </recommendedName>
</protein>
<organism evidence="10">
    <name type="scientific">Anoplophora glabripennis</name>
    <name type="common">Asian longhorn beetle</name>
    <name type="synonym">Anoplophora nobilis</name>
    <dbReference type="NCBI Taxonomy" id="217634"/>
    <lineage>
        <taxon>Eukaryota</taxon>
        <taxon>Metazoa</taxon>
        <taxon>Ecdysozoa</taxon>
        <taxon>Arthropoda</taxon>
        <taxon>Hexapoda</taxon>
        <taxon>Insecta</taxon>
        <taxon>Pterygota</taxon>
        <taxon>Neoptera</taxon>
        <taxon>Endopterygota</taxon>
        <taxon>Coleoptera</taxon>
        <taxon>Polyphaga</taxon>
        <taxon>Cucujiformia</taxon>
        <taxon>Chrysomeloidea</taxon>
        <taxon>Cerambycidae</taxon>
        <taxon>Lamiinae</taxon>
        <taxon>Lamiini</taxon>
        <taxon>Anoplophora</taxon>
    </lineage>
</organism>
<keyword evidence="3" id="KW-0548">Nucleotidyltransferase</keyword>
<dbReference type="Gene3D" id="1.10.340.70">
    <property type="match status" value="1"/>
</dbReference>
<keyword evidence="4" id="KW-0540">Nuclease</keyword>
<gene>
    <name evidence="10" type="primary">POL2</name>
</gene>
<keyword evidence="7" id="KW-0695">RNA-directed DNA polymerase</keyword>